<proteinExistence type="predicted"/>
<keyword evidence="4" id="KW-1185">Reference proteome</keyword>
<dbReference type="PANTHER" id="PTHR31286">
    <property type="entry name" value="GLYCINE-RICH CELL WALL STRUCTURAL PROTEIN 1.8-LIKE"/>
    <property type="match status" value="1"/>
</dbReference>
<reference evidence="3" key="1">
    <citation type="journal article" date="2023" name="Plant J.">
        <title>Genome sequences and population genomics provide insights into the demographic history, inbreeding, and mutation load of two 'living fossil' tree species of Dipteronia.</title>
        <authorList>
            <person name="Feng Y."/>
            <person name="Comes H.P."/>
            <person name="Chen J."/>
            <person name="Zhu S."/>
            <person name="Lu R."/>
            <person name="Zhang X."/>
            <person name="Li P."/>
            <person name="Qiu J."/>
            <person name="Olsen K.M."/>
            <person name="Qiu Y."/>
        </authorList>
    </citation>
    <scope>NUCLEOTIDE SEQUENCE</scope>
    <source>
        <strain evidence="3">NBL</strain>
    </source>
</reference>
<comment type="caution">
    <text evidence="3">The sequence shown here is derived from an EMBL/GenBank/DDBJ whole genome shotgun (WGS) entry which is preliminary data.</text>
</comment>
<dbReference type="Proteomes" id="UP001281410">
    <property type="component" value="Unassembled WGS sequence"/>
</dbReference>
<evidence type="ECO:0000259" key="2">
    <source>
        <dbReference type="Pfam" id="PF14111"/>
    </source>
</evidence>
<dbReference type="PANTHER" id="PTHR31286:SF167">
    <property type="entry name" value="OS09G0268800 PROTEIN"/>
    <property type="match status" value="1"/>
</dbReference>
<evidence type="ECO:0000313" key="4">
    <source>
        <dbReference type="Proteomes" id="UP001281410"/>
    </source>
</evidence>
<feature type="region of interest" description="Disordered" evidence="1">
    <location>
        <begin position="203"/>
        <end position="222"/>
    </location>
</feature>
<dbReference type="AlphaFoldDB" id="A0AAE0EB89"/>
<feature type="domain" description="DUF4283" evidence="2">
    <location>
        <begin position="50"/>
        <end position="123"/>
    </location>
</feature>
<organism evidence="3 4">
    <name type="scientific">Dipteronia sinensis</name>
    <dbReference type="NCBI Taxonomy" id="43782"/>
    <lineage>
        <taxon>Eukaryota</taxon>
        <taxon>Viridiplantae</taxon>
        <taxon>Streptophyta</taxon>
        <taxon>Embryophyta</taxon>
        <taxon>Tracheophyta</taxon>
        <taxon>Spermatophyta</taxon>
        <taxon>Magnoliopsida</taxon>
        <taxon>eudicotyledons</taxon>
        <taxon>Gunneridae</taxon>
        <taxon>Pentapetalae</taxon>
        <taxon>rosids</taxon>
        <taxon>malvids</taxon>
        <taxon>Sapindales</taxon>
        <taxon>Sapindaceae</taxon>
        <taxon>Hippocastanoideae</taxon>
        <taxon>Acereae</taxon>
        <taxon>Dipteronia</taxon>
    </lineage>
</organism>
<feature type="compositionally biased region" description="Basic and acidic residues" evidence="1">
    <location>
        <begin position="261"/>
        <end position="281"/>
    </location>
</feature>
<evidence type="ECO:0000313" key="3">
    <source>
        <dbReference type="EMBL" id="KAK3221482.1"/>
    </source>
</evidence>
<gene>
    <name evidence="3" type="ORF">Dsin_008507</name>
</gene>
<dbReference type="Pfam" id="PF14111">
    <property type="entry name" value="DUF4283"/>
    <property type="match status" value="1"/>
</dbReference>
<accession>A0AAE0EB89</accession>
<name>A0AAE0EB89_9ROSI</name>
<feature type="region of interest" description="Disordered" evidence="1">
    <location>
        <begin position="261"/>
        <end position="284"/>
    </location>
</feature>
<sequence length="432" mass="47600">MLCLGSPQFGFSSTIMNSEEIAKQCASMTLKDTEGTVRRLNDDLMLEGIQLLSLNLVGKVLTTKMVNRDAFVRVLKKIWRVQNGVEIEAIRGNVFAFHFMNREDLRRIWASGPWTFDDAMIVLVEPTGKGEVEKFAFNRDEFWVQIHHGPLMCMSKEIGRFLGGMVWEVMEVDEGVSGDEGSKFLQVSQRSETRWGRPDSKVMQRNVGADSDGGGNKFDINGNNSTVRLDGVSVMKEVYNNDGGSIVGQDVHLDHLDAVGQVGKDRPSDSSVTSERDEVDGGRVTSATSSLEMMVGSAKKNVRYSVGGQQENNLEIMGGVVGESTVVLKIESEHAMARNNFNARMLELVEEDKDDDYGILLGMEAVEGERLSIESRGPCCGGFVPGYAVTDHDRAEAPQGNKRKPFANSQESAQKDVKLAFRVLQACVLDSP</sequence>
<dbReference type="InterPro" id="IPR040256">
    <property type="entry name" value="At4g02000-like"/>
</dbReference>
<dbReference type="EMBL" id="JANJYJ010000003">
    <property type="protein sequence ID" value="KAK3221482.1"/>
    <property type="molecule type" value="Genomic_DNA"/>
</dbReference>
<protein>
    <recommendedName>
        <fullName evidence="2">DUF4283 domain-containing protein</fullName>
    </recommendedName>
</protein>
<dbReference type="InterPro" id="IPR025558">
    <property type="entry name" value="DUF4283"/>
</dbReference>
<evidence type="ECO:0000256" key="1">
    <source>
        <dbReference type="SAM" id="MobiDB-lite"/>
    </source>
</evidence>